<accession>A0A2N8PBG0</accession>
<proteinExistence type="predicted"/>
<keyword evidence="3" id="KW-1185">Reference proteome</keyword>
<dbReference type="AlphaFoldDB" id="A0A2N8PBG0"/>
<keyword evidence="1" id="KW-0812">Transmembrane</keyword>
<dbReference type="EMBL" id="LJSN01000003">
    <property type="protein sequence ID" value="PNE38365.1"/>
    <property type="molecule type" value="Genomic_DNA"/>
</dbReference>
<name>A0A2N8PBG0_STRNR</name>
<keyword evidence="1" id="KW-0472">Membrane</keyword>
<reference evidence="3" key="1">
    <citation type="submission" date="2015-09" db="EMBL/GenBank/DDBJ databases">
        <authorList>
            <person name="Graham D.E."/>
            <person name="Mahan K.M."/>
            <person name="Klingeman D.M."/>
            <person name="Fida T."/>
            <person name="Giannone R.J."/>
            <person name="Hettich R.L."/>
            <person name="Parry R.J."/>
            <person name="Spain J.C."/>
        </authorList>
    </citation>
    <scope>NUCLEOTIDE SEQUENCE [LARGE SCALE GENOMIC DNA]</scope>
    <source>
        <strain evidence="3">JCM 4701</strain>
    </source>
</reference>
<sequence length="73" mass="7764">MKYDVLQIIAMGLVVTAAQGAFRLLIDHDNTGLLGWVGGGFPVLLTAYLCVIAVGVVLAGWSHTRAKALGRRK</sequence>
<organism evidence="2 3">
    <name type="scientific">Streptomyces noursei</name>
    <name type="common">Streptomyces albulus</name>
    <dbReference type="NCBI Taxonomy" id="1971"/>
    <lineage>
        <taxon>Bacteria</taxon>
        <taxon>Bacillati</taxon>
        <taxon>Actinomycetota</taxon>
        <taxon>Actinomycetes</taxon>
        <taxon>Kitasatosporales</taxon>
        <taxon>Streptomycetaceae</taxon>
        <taxon>Streptomyces</taxon>
    </lineage>
</organism>
<gene>
    <name evidence="2" type="ORF">AOB60_30420</name>
</gene>
<keyword evidence="1" id="KW-1133">Transmembrane helix</keyword>
<evidence type="ECO:0000256" key="1">
    <source>
        <dbReference type="SAM" id="Phobius"/>
    </source>
</evidence>
<comment type="caution">
    <text evidence="2">The sequence shown here is derived from an EMBL/GenBank/DDBJ whole genome shotgun (WGS) entry which is preliminary data.</text>
</comment>
<evidence type="ECO:0000313" key="2">
    <source>
        <dbReference type="EMBL" id="PNE38365.1"/>
    </source>
</evidence>
<dbReference type="RefSeq" id="WP_102925768.1">
    <property type="nucleotide sequence ID" value="NZ_LJSN01000003.1"/>
</dbReference>
<dbReference type="Proteomes" id="UP000236047">
    <property type="component" value="Unassembled WGS sequence"/>
</dbReference>
<protein>
    <submittedName>
        <fullName evidence="2">Uncharacterized protein</fullName>
    </submittedName>
</protein>
<evidence type="ECO:0000313" key="3">
    <source>
        <dbReference type="Proteomes" id="UP000236047"/>
    </source>
</evidence>
<feature type="transmembrane region" description="Helical" evidence="1">
    <location>
        <begin position="36"/>
        <end position="61"/>
    </location>
</feature>